<organism evidence="3 4">
    <name type="scientific">Streptomyces blastmyceticus</name>
    <dbReference type="NCBI Taxonomy" id="68180"/>
    <lineage>
        <taxon>Bacteria</taxon>
        <taxon>Bacillati</taxon>
        <taxon>Actinomycetota</taxon>
        <taxon>Actinomycetes</taxon>
        <taxon>Kitasatosporales</taxon>
        <taxon>Streptomycetaceae</taxon>
        <taxon>Streptomyces</taxon>
    </lineage>
</organism>
<dbReference type="InterPro" id="IPR029068">
    <property type="entry name" value="Glyas_Bleomycin-R_OHBP_Dase"/>
</dbReference>
<dbReference type="SUPFAM" id="SSF54593">
    <property type="entry name" value="Glyoxalase/Bleomycin resistance protein/Dihydroxybiphenyl dioxygenase"/>
    <property type="match status" value="1"/>
</dbReference>
<dbReference type="PANTHER" id="PTHR43048">
    <property type="entry name" value="METHYLMALONYL-COA EPIMERASE"/>
    <property type="match status" value="1"/>
</dbReference>
<keyword evidence="1" id="KW-0479">Metal-binding</keyword>
<evidence type="ECO:0000313" key="3">
    <source>
        <dbReference type="EMBL" id="GAA0353863.1"/>
    </source>
</evidence>
<evidence type="ECO:0000256" key="1">
    <source>
        <dbReference type="ARBA" id="ARBA00022723"/>
    </source>
</evidence>
<proteinExistence type="predicted"/>
<dbReference type="Pfam" id="PF00903">
    <property type="entry name" value="Glyoxalase"/>
    <property type="match status" value="1"/>
</dbReference>
<keyword evidence="4" id="KW-1185">Reference proteome</keyword>
<dbReference type="PANTHER" id="PTHR43048:SF3">
    <property type="entry name" value="METHYLMALONYL-COA EPIMERASE, MITOCHONDRIAL"/>
    <property type="match status" value="1"/>
</dbReference>
<comment type="caution">
    <text evidence="3">The sequence shown here is derived from an EMBL/GenBank/DDBJ whole genome shotgun (WGS) entry which is preliminary data.</text>
</comment>
<reference evidence="4" key="1">
    <citation type="journal article" date="2019" name="Int. J. Syst. Evol. Microbiol.">
        <title>The Global Catalogue of Microorganisms (GCM) 10K type strain sequencing project: providing services to taxonomists for standard genome sequencing and annotation.</title>
        <authorList>
            <consortium name="The Broad Institute Genomics Platform"/>
            <consortium name="The Broad Institute Genome Sequencing Center for Infectious Disease"/>
            <person name="Wu L."/>
            <person name="Ma J."/>
        </authorList>
    </citation>
    <scope>NUCLEOTIDE SEQUENCE [LARGE SCALE GENOMIC DNA]</scope>
    <source>
        <strain evidence="4">JCM 4565</strain>
    </source>
</reference>
<dbReference type="InterPro" id="IPR004360">
    <property type="entry name" value="Glyas_Fos-R_dOase_dom"/>
</dbReference>
<sequence>MGVAMIAARFHHVSLSVADLTAQEAWYGSAFGLTHVDERLEMPDAGVRTVVLSDAGGLRVEFVERTGSSPAAHTDPFAATAVQTFTHLALQVPDLDAAFARLTGECDAAPVSPPAPGVTEGMRYAYVADPEGNLLELIEAARE</sequence>
<protein>
    <recommendedName>
        <fullName evidence="2">VOC domain-containing protein</fullName>
    </recommendedName>
</protein>
<name>A0ABP3GSV8_9ACTN</name>
<evidence type="ECO:0000313" key="4">
    <source>
        <dbReference type="Proteomes" id="UP001500063"/>
    </source>
</evidence>
<dbReference type="PROSITE" id="PS51819">
    <property type="entry name" value="VOC"/>
    <property type="match status" value="1"/>
</dbReference>
<gene>
    <name evidence="3" type="ORF">GCM10010319_33810</name>
</gene>
<dbReference type="InterPro" id="IPR051785">
    <property type="entry name" value="MMCE/EMCE_epimerase"/>
</dbReference>
<dbReference type="EMBL" id="BAAABW010000017">
    <property type="protein sequence ID" value="GAA0353863.1"/>
    <property type="molecule type" value="Genomic_DNA"/>
</dbReference>
<dbReference type="Gene3D" id="3.10.180.10">
    <property type="entry name" value="2,3-Dihydroxybiphenyl 1,2-Dioxygenase, domain 1"/>
    <property type="match status" value="1"/>
</dbReference>
<dbReference type="Proteomes" id="UP001500063">
    <property type="component" value="Unassembled WGS sequence"/>
</dbReference>
<evidence type="ECO:0000259" key="2">
    <source>
        <dbReference type="PROSITE" id="PS51819"/>
    </source>
</evidence>
<accession>A0ABP3GSV8</accession>
<dbReference type="CDD" id="cd06587">
    <property type="entry name" value="VOC"/>
    <property type="match status" value="1"/>
</dbReference>
<dbReference type="InterPro" id="IPR037523">
    <property type="entry name" value="VOC_core"/>
</dbReference>
<feature type="domain" description="VOC" evidence="2">
    <location>
        <begin position="9"/>
        <end position="140"/>
    </location>
</feature>